<evidence type="ECO:0000313" key="2">
    <source>
        <dbReference type="Proteomes" id="UP001218638"/>
    </source>
</evidence>
<organism evidence="1 2">
    <name type="scientific">Synoicihabitans lomoniglobus</name>
    <dbReference type="NCBI Taxonomy" id="2909285"/>
    <lineage>
        <taxon>Bacteria</taxon>
        <taxon>Pseudomonadati</taxon>
        <taxon>Verrucomicrobiota</taxon>
        <taxon>Opitutia</taxon>
        <taxon>Opitutales</taxon>
        <taxon>Opitutaceae</taxon>
        <taxon>Synoicihabitans</taxon>
    </lineage>
</organism>
<dbReference type="EMBL" id="CP119075">
    <property type="protein sequence ID" value="WED64281.1"/>
    <property type="molecule type" value="Genomic_DNA"/>
</dbReference>
<dbReference type="RefSeq" id="WP_330931054.1">
    <property type="nucleotide sequence ID" value="NZ_CP119075.1"/>
</dbReference>
<sequence length="177" mass="20251">MQPRPSTLAEVADRASSLEHFGRELADWLHTVRGLGSRPALGQTIAERPRLLARKFPEGALADATLAAYADYLAERIRIAPPRWCFEPERISPDPWFGVDGPRSRRFALRDSPPAFKRRNLFTPNPDLPVRLRRGRPPVSLETKRANNRARQRRFQLRRKALLSDLLQRAIPNDEST</sequence>
<reference evidence="1" key="1">
    <citation type="submission" date="2023-03" db="EMBL/GenBank/DDBJ databases">
        <title>Lomoglobus Profundus gen. nov., sp. nov., a novel member of the phylum Verrucomicrobia, isolated from deep-marine sediment of South China Sea.</title>
        <authorList>
            <person name="Ahmad T."/>
            <person name="Ishaq S.E."/>
            <person name="Wang F."/>
        </authorList>
    </citation>
    <scope>NUCLEOTIDE SEQUENCE</scope>
    <source>
        <strain evidence="1">LMO-M01</strain>
    </source>
</reference>
<keyword evidence="2" id="KW-1185">Reference proteome</keyword>
<dbReference type="Proteomes" id="UP001218638">
    <property type="component" value="Chromosome"/>
</dbReference>
<accession>A0AAF0CN86</accession>
<dbReference type="KEGG" id="slom:PXH66_18240"/>
<gene>
    <name evidence="1" type="ORF">PXH66_18240</name>
</gene>
<evidence type="ECO:0000313" key="1">
    <source>
        <dbReference type="EMBL" id="WED64281.1"/>
    </source>
</evidence>
<name>A0AAF0CN86_9BACT</name>
<proteinExistence type="predicted"/>
<dbReference type="AlphaFoldDB" id="A0AAF0CN86"/>
<protein>
    <submittedName>
        <fullName evidence="1">Uncharacterized protein</fullName>
    </submittedName>
</protein>